<name>A0AAD9P5C2_RIDPI</name>
<dbReference type="AlphaFoldDB" id="A0AAD9P5C2"/>
<evidence type="ECO:0000313" key="3">
    <source>
        <dbReference type="Proteomes" id="UP001209878"/>
    </source>
</evidence>
<reference evidence="2" key="1">
    <citation type="journal article" date="2023" name="Mol. Biol. Evol.">
        <title>Third-Generation Sequencing Reveals the Adaptive Role of the Epigenome in Three Deep-Sea Polychaetes.</title>
        <authorList>
            <person name="Perez M."/>
            <person name="Aroh O."/>
            <person name="Sun Y."/>
            <person name="Lan Y."/>
            <person name="Juniper S.K."/>
            <person name="Young C.R."/>
            <person name="Angers B."/>
            <person name="Qian P.Y."/>
        </authorList>
    </citation>
    <scope>NUCLEOTIDE SEQUENCE</scope>
    <source>
        <strain evidence="2">R07B-5</strain>
    </source>
</reference>
<feature type="region of interest" description="Disordered" evidence="1">
    <location>
        <begin position="1"/>
        <end position="57"/>
    </location>
</feature>
<comment type="caution">
    <text evidence="2">The sequence shown here is derived from an EMBL/GenBank/DDBJ whole genome shotgun (WGS) entry which is preliminary data.</text>
</comment>
<dbReference type="EMBL" id="JAODUO010000132">
    <property type="protein sequence ID" value="KAK2188410.1"/>
    <property type="molecule type" value="Genomic_DNA"/>
</dbReference>
<protein>
    <submittedName>
        <fullName evidence="2">Uncharacterized protein</fullName>
    </submittedName>
</protein>
<sequence length="97" mass="10717">MDQVVAEVKRRSPRSRVKQAATRRRRTANVPYRRAAATASAQPDSASVSRGSVARPTVARTTNVASRWRHCPTSLRVTSNEKWPMSCAAIDDNVVLL</sequence>
<accession>A0AAD9P5C2</accession>
<evidence type="ECO:0000256" key="1">
    <source>
        <dbReference type="SAM" id="MobiDB-lite"/>
    </source>
</evidence>
<gene>
    <name evidence="2" type="ORF">NP493_132g00048</name>
</gene>
<dbReference type="Proteomes" id="UP001209878">
    <property type="component" value="Unassembled WGS sequence"/>
</dbReference>
<organism evidence="2 3">
    <name type="scientific">Ridgeia piscesae</name>
    <name type="common">Tubeworm</name>
    <dbReference type="NCBI Taxonomy" id="27915"/>
    <lineage>
        <taxon>Eukaryota</taxon>
        <taxon>Metazoa</taxon>
        <taxon>Spiralia</taxon>
        <taxon>Lophotrochozoa</taxon>
        <taxon>Annelida</taxon>
        <taxon>Polychaeta</taxon>
        <taxon>Sedentaria</taxon>
        <taxon>Canalipalpata</taxon>
        <taxon>Sabellida</taxon>
        <taxon>Siboglinidae</taxon>
        <taxon>Ridgeia</taxon>
    </lineage>
</organism>
<keyword evidence="3" id="KW-1185">Reference proteome</keyword>
<evidence type="ECO:0000313" key="2">
    <source>
        <dbReference type="EMBL" id="KAK2188410.1"/>
    </source>
</evidence>
<feature type="compositionally biased region" description="Low complexity" evidence="1">
    <location>
        <begin position="35"/>
        <end position="47"/>
    </location>
</feature>
<feature type="compositionally biased region" description="Basic residues" evidence="1">
    <location>
        <begin position="11"/>
        <end position="27"/>
    </location>
</feature>
<proteinExistence type="predicted"/>